<name>A0A2Z5FUU5_9BACT</name>
<sequence>MLLSAAHRLRHPQRVSPEQIGSDFTHSEAILRHHYSSHCDWLDFVAYL</sequence>
<dbReference type="EMBL" id="CP030840">
    <property type="protein sequence ID" value="AXC10125.1"/>
    <property type="molecule type" value="Genomic_DNA"/>
</dbReference>
<proteinExistence type="predicted"/>
<dbReference type="AlphaFoldDB" id="A0A2Z5FUU5"/>
<accession>A0A2Z5FUU5</accession>
<dbReference type="KEGG" id="abas:ACPOL_0764"/>
<evidence type="ECO:0000313" key="2">
    <source>
        <dbReference type="Proteomes" id="UP000253606"/>
    </source>
</evidence>
<gene>
    <name evidence="1" type="ORF">ACPOL_0764</name>
</gene>
<dbReference type="Proteomes" id="UP000253606">
    <property type="component" value="Chromosome"/>
</dbReference>
<protein>
    <submittedName>
        <fullName evidence="1">Uncharacterized protein</fullName>
    </submittedName>
</protein>
<reference evidence="1 2" key="1">
    <citation type="journal article" date="2018" name="Front. Microbiol.">
        <title>Hydrolytic Capabilities as a Key to Environmental Success: Chitinolytic and Cellulolytic Acidobacteria From Acidic Sub-arctic Soils and Boreal Peatlands.</title>
        <authorList>
            <person name="Belova S.E."/>
            <person name="Ravin N.V."/>
            <person name="Pankratov T.A."/>
            <person name="Rakitin A.L."/>
            <person name="Ivanova A.A."/>
            <person name="Beletsky A.V."/>
            <person name="Mardanov A.V."/>
            <person name="Sinninghe Damste J.S."/>
            <person name="Dedysh S.N."/>
        </authorList>
    </citation>
    <scope>NUCLEOTIDE SEQUENCE [LARGE SCALE GENOMIC DNA]</scope>
    <source>
        <strain evidence="1 2">SBC82</strain>
    </source>
</reference>
<evidence type="ECO:0000313" key="1">
    <source>
        <dbReference type="EMBL" id="AXC10125.1"/>
    </source>
</evidence>
<organism evidence="1 2">
    <name type="scientific">Acidisarcina polymorpha</name>
    <dbReference type="NCBI Taxonomy" id="2211140"/>
    <lineage>
        <taxon>Bacteria</taxon>
        <taxon>Pseudomonadati</taxon>
        <taxon>Acidobacteriota</taxon>
        <taxon>Terriglobia</taxon>
        <taxon>Terriglobales</taxon>
        <taxon>Acidobacteriaceae</taxon>
        <taxon>Acidisarcina</taxon>
    </lineage>
</organism>
<keyword evidence="2" id="KW-1185">Reference proteome</keyword>